<evidence type="ECO:0000256" key="1">
    <source>
        <dbReference type="ARBA" id="ARBA00009981"/>
    </source>
</evidence>
<evidence type="ECO:0008006" key="4">
    <source>
        <dbReference type="Google" id="ProtNLM"/>
    </source>
</evidence>
<dbReference type="SUPFAM" id="SSF143120">
    <property type="entry name" value="YefM-like"/>
    <property type="match status" value="1"/>
</dbReference>
<protein>
    <recommendedName>
        <fullName evidence="4">Antitoxin</fullName>
    </recommendedName>
</protein>
<proteinExistence type="inferred from homology"/>
<dbReference type="InterPro" id="IPR036165">
    <property type="entry name" value="YefM-like_sf"/>
</dbReference>
<evidence type="ECO:0000313" key="3">
    <source>
        <dbReference type="Proteomes" id="UP000177081"/>
    </source>
</evidence>
<gene>
    <name evidence="2" type="ORF">A3A32_02585</name>
</gene>
<dbReference type="AlphaFoldDB" id="A0A1G2RSV1"/>
<reference evidence="2 3" key="1">
    <citation type="journal article" date="2016" name="Nat. Commun.">
        <title>Thousands of microbial genomes shed light on interconnected biogeochemical processes in an aquifer system.</title>
        <authorList>
            <person name="Anantharaman K."/>
            <person name="Brown C.T."/>
            <person name="Hug L.A."/>
            <person name="Sharon I."/>
            <person name="Castelle C.J."/>
            <person name="Probst A.J."/>
            <person name="Thomas B.C."/>
            <person name="Singh A."/>
            <person name="Wilkins M.J."/>
            <person name="Karaoz U."/>
            <person name="Brodie E.L."/>
            <person name="Williams K.H."/>
            <person name="Hubbard S.S."/>
            <person name="Banfield J.F."/>
        </authorList>
    </citation>
    <scope>NUCLEOTIDE SEQUENCE [LARGE SCALE GENOMIC DNA]</scope>
</reference>
<dbReference type="EMBL" id="MHUI01000003">
    <property type="protein sequence ID" value="OHA75877.1"/>
    <property type="molecule type" value="Genomic_DNA"/>
</dbReference>
<evidence type="ECO:0000313" key="2">
    <source>
        <dbReference type="EMBL" id="OHA75877.1"/>
    </source>
</evidence>
<comment type="similarity">
    <text evidence="1">Belongs to the phD/YefM antitoxin family.</text>
</comment>
<accession>A0A1G2RSV1</accession>
<dbReference type="Proteomes" id="UP000177081">
    <property type="component" value="Unassembled WGS sequence"/>
</dbReference>
<organism evidence="2 3">
    <name type="scientific">Candidatus Wildermuthbacteria bacterium RIFCSPLOWO2_01_FULL_48_35</name>
    <dbReference type="NCBI Taxonomy" id="1802463"/>
    <lineage>
        <taxon>Bacteria</taxon>
        <taxon>Candidatus Wildermuthiibacteriota</taxon>
    </lineage>
</organism>
<comment type="caution">
    <text evidence="2">The sequence shown here is derived from an EMBL/GenBank/DDBJ whole genome shotgun (WGS) entry which is preliminary data.</text>
</comment>
<sequence length="84" mass="9460">MITNSFSITDLRQKTLDVINAAKASGYVQIIQNSKVDVAVVDAAYLTALQEAYEDQMDIIEFDRVKNDPPVMSLDEYLAKHPLR</sequence>
<name>A0A1G2RSV1_9BACT</name>